<organism evidence="2 3">
    <name type="scientific">Microdochium bolleyi</name>
    <dbReference type="NCBI Taxonomy" id="196109"/>
    <lineage>
        <taxon>Eukaryota</taxon>
        <taxon>Fungi</taxon>
        <taxon>Dikarya</taxon>
        <taxon>Ascomycota</taxon>
        <taxon>Pezizomycotina</taxon>
        <taxon>Sordariomycetes</taxon>
        <taxon>Xylariomycetidae</taxon>
        <taxon>Xylariales</taxon>
        <taxon>Microdochiaceae</taxon>
        <taxon>Microdochium</taxon>
    </lineage>
</organism>
<keyword evidence="1" id="KW-0732">Signal</keyword>
<sequence>MHFSIALSVLFAALTAASSGGGKIHDAKRQITAVPSSTPTATPSTTTRTTPTVNVSFASSLLNAFVGGISLGPMAPSATATLGIAVPETLKAQIYTAIPPTVLVQLMNNSYRSSVAANFAAGSTPAWYQSLSPELQTFFASAAGAIRTTSGAGSPKTTPAGQEAALQTQPSAALAPRPAVDMLSLVGVVGLVAAAALAS</sequence>
<dbReference type="AlphaFoldDB" id="A0A136IQA2"/>
<feature type="chain" id="PRO_5007292967" evidence="1">
    <location>
        <begin position="18"/>
        <end position="199"/>
    </location>
</feature>
<evidence type="ECO:0000313" key="3">
    <source>
        <dbReference type="Proteomes" id="UP000070501"/>
    </source>
</evidence>
<accession>A0A136IQA2</accession>
<gene>
    <name evidence="2" type="ORF">Micbo1qcDRAFT_208490</name>
</gene>
<dbReference type="EMBL" id="KQ964264">
    <property type="protein sequence ID" value="KXJ87093.1"/>
    <property type="molecule type" value="Genomic_DNA"/>
</dbReference>
<feature type="signal peptide" evidence="1">
    <location>
        <begin position="1"/>
        <end position="17"/>
    </location>
</feature>
<proteinExistence type="predicted"/>
<dbReference type="Proteomes" id="UP000070501">
    <property type="component" value="Unassembled WGS sequence"/>
</dbReference>
<keyword evidence="3" id="KW-1185">Reference proteome</keyword>
<evidence type="ECO:0000256" key="1">
    <source>
        <dbReference type="SAM" id="SignalP"/>
    </source>
</evidence>
<name>A0A136IQA2_9PEZI</name>
<reference evidence="3" key="1">
    <citation type="submission" date="2016-02" db="EMBL/GenBank/DDBJ databases">
        <title>Draft genome sequence of Microdochium bolleyi, a fungal endophyte of beachgrass.</title>
        <authorList>
            <consortium name="DOE Joint Genome Institute"/>
            <person name="David A.S."/>
            <person name="May G."/>
            <person name="Haridas S."/>
            <person name="Lim J."/>
            <person name="Wang M."/>
            <person name="Labutti K."/>
            <person name="Lipzen A."/>
            <person name="Barry K."/>
            <person name="Grigoriev I.V."/>
        </authorList>
    </citation>
    <scope>NUCLEOTIDE SEQUENCE [LARGE SCALE GENOMIC DNA]</scope>
    <source>
        <strain evidence="3">J235TASD1</strain>
    </source>
</reference>
<dbReference type="OrthoDB" id="5419608at2759"/>
<evidence type="ECO:0000313" key="2">
    <source>
        <dbReference type="EMBL" id="KXJ87093.1"/>
    </source>
</evidence>
<protein>
    <submittedName>
        <fullName evidence="2">Uncharacterized protein</fullName>
    </submittedName>
</protein>
<dbReference type="InParanoid" id="A0A136IQA2"/>